<keyword evidence="3" id="KW-0238">DNA-binding</keyword>
<dbReference type="SUPFAM" id="SSF46785">
    <property type="entry name" value="Winged helix' DNA-binding domain"/>
    <property type="match status" value="1"/>
</dbReference>
<dbReference type="GO" id="GO:0003677">
    <property type="term" value="F:DNA binding"/>
    <property type="evidence" value="ECO:0007669"/>
    <property type="project" value="UniProtKB-KW"/>
</dbReference>
<dbReference type="InterPro" id="IPR005650">
    <property type="entry name" value="BlaI_family"/>
</dbReference>
<dbReference type="GO" id="GO:0045892">
    <property type="term" value="P:negative regulation of DNA-templated transcription"/>
    <property type="evidence" value="ECO:0007669"/>
    <property type="project" value="InterPro"/>
</dbReference>
<gene>
    <name evidence="5" type="primary">blaI_8</name>
    <name evidence="5" type="ORF">KOR34_47290</name>
</gene>
<dbReference type="Gene3D" id="1.10.4040.10">
    <property type="entry name" value="Penicillinase repressor domain"/>
    <property type="match status" value="1"/>
</dbReference>
<keyword evidence="6" id="KW-1185">Reference proteome</keyword>
<evidence type="ECO:0000313" key="6">
    <source>
        <dbReference type="Proteomes" id="UP000316714"/>
    </source>
</evidence>
<evidence type="ECO:0000256" key="1">
    <source>
        <dbReference type="ARBA" id="ARBA00011046"/>
    </source>
</evidence>
<keyword evidence="2" id="KW-0805">Transcription regulation</keyword>
<dbReference type="PIRSF" id="PIRSF019455">
    <property type="entry name" value="CopR_AtkY"/>
    <property type="match status" value="1"/>
</dbReference>
<evidence type="ECO:0000256" key="3">
    <source>
        <dbReference type="ARBA" id="ARBA00023125"/>
    </source>
</evidence>
<keyword evidence="4" id="KW-0804">Transcription</keyword>
<protein>
    <submittedName>
        <fullName evidence="5">Penicillinase repressor</fullName>
    </submittedName>
</protein>
<comment type="caution">
    <text evidence="5">The sequence shown here is derived from an EMBL/GenBank/DDBJ whole genome shotgun (WGS) entry which is preliminary data.</text>
</comment>
<sequence>MADSVAISDAEWLVMNVVWDDQPVEAQQVVDRLSAANDWSPATIKTMLHRLVKKQALTFERDGKRYLYRAAARRGDCVRRASRSFLDRVFGGSAAPALMHLVKNSKLTDDEVAELRRLLDKKSAD</sequence>
<reference evidence="5 6" key="1">
    <citation type="submission" date="2019-02" db="EMBL/GenBank/DDBJ databases">
        <title>Deep-cultivation of Planctomycetes and their phenomic and genomic characterization uncovers novel biology.</title>
        <authorList>
            <person name="Wiegand S."/>
            <person name="Jogler M."/>
            <person name="Boedeker C."/>
            <person name="Pinto D."/>
            <person name="Vollmers J."/>
            <person name="Rivas-Marin E."/>
            <person name="Kohn T."/>
            <person name="Peeters S.H."/>
            <person name="Heuer A."/>
            <person name="Rast P."/>
            <person name="Oberbeckmann S."/>
            <person name="Bunk B."/>
            <person name="Jeske O."/>
            <person name="Meyerdierks A."/>
            <person name="Storesund J.E."/>
            <person name="Kallscheuer N."/>
            <person name="Luecker S."/>
            <person name="Lage O.M."/>
            <person name="Pohl T."/>
            <person name="Merkel B.J."/>
            <person name="Hornburger P."/>
            <person name="Mueller R.-W."/>
            <person name="Bruemmer F."/>
            <person name="Labrenz M."/>
            <person name="Spormann A.M."/>
            <person name="Op Den Camp H."/>
            <person name="Overmann J."/>
            <person name="Amann R."/>
            <person name="Jetten M.S.M."/>
            <person name="Mascher T."/>
            <person name="Medema M.H."/>
            <person name="Devos D.P."/>
            <person name="Kaster A.-K."/>
            <person name="Ovreas L."/>
            <person name="Rohde M."/>
            <person name="Galperin M.Y."/>
            <person name="Jogler C."/>
        </authorList>
    </citation>
    <scope>NUCLEOTIDE SEQUENCE [LARGE SCALE GENOMIC DNA]</scope>
    <source>
        <strain evidence="5 6">KOR34</strain>
    </source>
</reference>
<organism evidence="5 6">
    <name type="scientific">Posidoniimonas corsicana</name>
    <dbReference type="NCBI Taxonomy" id="1938618"/>
    <lineage>
        <taxon>Bacteria</taxon>
        <taxon>Pseudomonadati</taxon>
        <taxon>Planctomycetota</taxon>
        <taxon>Planctomycetia</taxon>
        <taxon>Pirellulales</taxon>
        <taxon>Lacipirellulaceae</taxon>
        <taxon>Posidoniimonas</taxon>
    </lineage>
</organism>
<dbReference type="AlphaFoldDB" id="A0A5C5UUW3"/>
<accession>A0A5C5UUW3</accession>
<dbReference type="Proteomes" id="UP000316714">
    <property type="component" value="Unassembled WGS sequence"/>
</dbReference>
<evidence type="ECO:0000256" key="2">
    <source>
        <dbReference type="ARBA" id="ARBA00023015"/>
    </source>
</evidence>
<dbReference type="Gene3D" id="1.10.10.10">
    <property type="entry name" value="Winged helix-like DNA-binding domain superfamily/Winged helix DNA-binding domain"/>
    <property type="match status" value="1"/>
</dbReference>
<evidence type="ECO:0000256" key="4">
    <source>
        <dbReference type="ARBA" id="ARBA00023163"/>
    </source>
</evidence>
<dbReference type="InterPro" id="IPR036390">
    <property type="entry name" value="WH_DNA-bd_sf"/>
</dbReference>
<comment type="similarity">
    <text evidence="1">Belongs to the BlaI transcriptional regulatory family.</text>
</comment>
<dbReference type="EMBL" id="SIHJ01000005">
    <property type="protein sequence ID" value="TWT30171.1"/>
    <property type="molecule type" value="Genomic_DNA"/>
</dbReference>
<dbReference type="RefSeq" id="WP_228714752.1">
    <property type="nucleotide sequence ID" value="NZ_SIHJ01000005.1"/>
</dbReference>
<proteinExistence type="inferred from homology"/>
<dbReference type="InterPro" id="IPR036388">
    <property type="entry name" value="WH-like_DNA-bd_sf"/>
</dbReference>
<dbReference type="Pfam" id="PF03965">
    <property type="entry name" value="Penicillinase_R"/>
    <property type="match status" value="1"/>
</dbReference>
<evidence type="ECO:0000313" key="5">
    <source>
        <dbReference type="EMBL" id="TWT30171.1"/>
    </source>
</evidence>
<name>A0A5C5UUW3_9BACT</name>